<evidence type="ECO:0000313" key="10">
    <source>
        <dbReference type="Proteomes" id="UP001642464"/>
    </source>
</evidence>
<evidence type="ECO:0000256" key="5">
    <source>
        <dbReference type="ARBA" id="ARBA00023049"/>
    </source>
</evidence>
<keyword evidence="2" id="KW-0479">Metal-binding</keyword>
<keyword evidence="10" id="KW-1185">Reference proteome</keyword>
<reference evidence="9 10" key="1">
    <citation type="submission" date="2024-02" db="EMBL/GenBank/DDBJ databases">
        <authorList>
            <person name="Chen Y."/>
            <person name="Shah S."/>
            <person name="Dougan E. K."/>
            <person name="Thang M."/>
            <person name="Chan C."/>
        </authorList>
    </citation>
    <scope>NUCLEOTIDE SEQUENCE [LARGE SCALE GENOMIC DNA]</scope>
</reference>
<comment type="cofactor">
    <cofactor evidence="6">
        <name>Zn(2+)</name>
        <dbReference type="ChEBI" id="CHEBI:29105"/>
    </cofactor>
    <text evidence="6">Binds 1 zinc ion per subunit.</text>
</comment>
<protein>
    <submittedName>
        <fullName evidence="9">Mitochondrial (Metalloprotease-related protein 1) (MPRP-1) (Overlapping with the m-AAA protease 1 homolog)</fullName>
    </submittedName>
</protein>
<evidence type="ECO:0000259" key="8">
    <source>
        <dbReference type="Pfam" id="PF01435"/>
    </source>
</evidence>
<dbReference type="Proteomes" id="UP001642464">
    <property type="component" value="Unassembled WGS sequence"/>
</dbReference>
<organism evidence="9 10">
    <name type="scientific">Durusdinium trenchii</name>
    <dbReference type="NCBI Taxonomy" id="1381693"/>
    <lineage>
        <taxon>Eukaryota</taxon>
        <taxon>Sar</taxon>
        <taxon>Alveolata</taxon>
        <taxon>Dinophyceae</taxon>
        <taxon>Suessiales</taxon>
        <taxon>Symbiodiniaceae</taxon>
        <taxon>Durusdinium</taxon>
    </lineage>
</organism>
<evidence type="ECO:0000256" key="2">
    <source>
        <dbReference type="ARBA" id="ARBA00022723"/>
    </source>
</evidence>
<evidence type="ECO:0000256" key="6">
    <source>
        <dbReference type="RuleBase" id="RU003983"/>
    </source>
</evidence>
<keyword evidence="5 6" id="KW-0482">Metalloprotease</keyword>
<gene>
    <name evidence="9" type="ORF">SCF082_LOCUS52071</name>
</gene>
<keyword evidence="3 6" id="KW-0378">Hydrolase</keyword>
<dbReference type="InterPro" id="IPR001915">
    <property type="entry name" value="Peptidase_M48"/>
</dbReference>
<dbReference type="EMBL" id="CAXAMM010043907">
    <property type="protein sequence ID" value="CAK9112298.1"/>
    <property type="molecule type" value="Genomic_DNA"/>
</dbReference>
<keyword evidence="1 6" id="KW-0645">Protease</keyword>
<dbReference type="PANTHER" id="PTHR22726">
    <property type="entry name" value="METALLOENDOPEPTIDASE OMA1"/>
    <property type="match status" value="1"/>
</dbReference>
<evidence type="ECO:0000256" key="1">
    <source>
        <dbReference type="ARBA" id="ARBA00022670"/>
    </source>
</evidence>
<comment type="caution">
    <text evidence="9">The sequence shown here is derived from an EMBL/GenBank/DDBJ whole genome shotgun (WGS) entry which is preliminary data.</text>
</comment>
<evidence type="ECO:0000313" key="9">
    <source>
        <dbReference type="EMBL" id="CAK9112298.1"/>
    </source>
</evidence>
<feature type="domain" description="Peptidase M48" evidence="8">
    <location>
        <begin position="45"/>
        <end position="259"/>
    </location>
</feature>
<comment type="similarity">
    <text evidence="6">Belongs to the peptidase M48 family.</text>
</comment>
<dbReference type="InterPro" id="IPR051156">
    <property type="entry name" value="Mito/Outer_Membr_Metalloprot"/>
</dbReference>
<dbReference type="Pfam" id="PF01435">
    <property type="entry name" value="Peptidase_M48"/>
    <property type="match status" value="1"/>
</dbReference>
<accession>A0ABP0SIS8</accession>
<keyword evidence="4 6" id="KW-0862">Zinc</keyword>
<proteinExistence type="inferred from homology"/>
<dbReference type="PANTHER" id="PTHR22726:SF1">
    <property type="entry name" value="METALLOENDOPEPTIDASE OMA1, MITOCHONDRIAL"/>
    <property type="match status" value="1"/>
</dbReference>
<evidence type="ECO:0000256" key="4">
    <source>
        <dbReference type="ARBA" id="ARBA00022833"/>
    </source>
</evidence>
<name>A0ABP0SIS8_9DINO</name>
<sequence length="293" mass="33039">MWITRRVDGESGEATRSQEKDLETLQRAQKRLQGWSDHGFLVVDVNTPNAFVTPMLPRMVFVHRGIFWVDGLARPEGLQVGKEVYVRRDGWQRAKLVSQHQDQWAAILGDSETVTVGPEDMRVRERRQLVENDEQLAMLLGHELAHAVHDHGYESLGIWTTAYSLELVLLSILDPSGMFIFLLELAAGAIARYAFVLPLGRCDEMEADATGLQICARAGYDPRLATEFMERFASFQDDRSPTWASTHPSTEGRIKALKDAEADAIKCFQEHQALSVGHGWWPSNYKGFKDGDV</sequence>
<evidence type="ECO:0000256" key="7">
    <source>
        <dbReference type="SAM" id="MobiDB-lite"/>
    </source>
</evidence>
<evidence type="ECO:0000256" key="3">
    <source>
        <dbReference type="ARBA" id="ARBA00022801"/>
    </source>
</evidence>
<feature type="region of interest" description="Disordered" evidence="7">
    <location>
        <begin position="1"/>
        <end position="21"/>
    </location>
</feature>